<comment type="caution">
    <text evidence="2">The sequence shown here is derived from an EMBL/GenBank/DDBJ whole genome shotgun (WGS) entry which is preliminary data.</text>
</comment>
<dbReference type="EMBL" id="JACJID010000005">
    <property type="protein sequence ID" value="MBA8929654.1"/>
    <property type="molecule type" value="Genomic_DNA"/>
</dbReference>
<keyword evidence="1" id="KW-0812">Transmembrane</keyword>
<feature type="transmembrane region" description="Helical" evidence="1">
    <location>
        <begin position="105"/>
        <end position="125"/>
    </location>
</feature>
<gene>
    <name evidence="2" type="ORF">BC739_006872</name>
</gene>
<reference evidence="2 3" key="1">
    <citation type="submission" date="2020-08" db="EMBL/GenBank/DDBJ databases">
        <title>Genomic Encyclopedia of Archaeal and Bacterial Type Strains, Phase II (KMG-II): from individual species to whole genera.</title>
        <authorList>
            <person name="Goeker M."/>
        </authorList>
    </citation>
    <scope>NUCLEOTIDE SEQUENCE [LARGE SCALE GENOMIC DNA]</scope>
    <source>
        <strain evidence="2 3">DSM 43850</strain>
    </source>
</reference>
<evidence type="ECO:0000313" key="2">
    <source>
        <dbReference type="EMBL" id="MBA8929654.1"/>
    </source>
</evidence>
<sequence>MTTPFSVGDASALQSLQHGPHAYHCPRGHGALKVRPDGRFETGLSLVCADCGHQVPVDFALVGKAVTESLALQPVQGTSVRLFDGRTPIGLLPDGTVRTTGWVQLWRLPVSSGLWALLAGFWLTLPIGLNGISLAPLIGAVLGYALWRMWTLLLRPSSRAVNLGLVPASELAGGELVRVYGSAGPVGQVAAVAANATGTVLVRLVGGQEFGVAPQRRVWQAELRS</sequence>
<evidence type="ECO:0000256" key="1">
    <source>
        <dbReference type="SAM" id="Phobius"/>
    </source>
</evidence>
<name>A0ABR6BRW0_9PSEU</name>
<organism evidence="2 3">
    <name type="scientific">Kutzneria viridogrisea</name>
    <dbReference type="NCBI Taxonomy" id="47990"/>
    <lineage>
        <taxon>Bacteria</taxon>
        <taxon>Bacillati</taxon>
        <taxon>Actinomycetota</taxon>
        <taxon>Actinomycetes</taxon>
        <taxon>Pseudonocardiales</taxon>
        <taxon>Pseudonocardiaceae</taxon>
        <taxon>Kutzneria</taxon>
    </lineage>
</organism>
<feature type="transmembrane region" description="Helical" evidence="1">
    <location>
        <begin position="131"/>
        <end position="150"/>
    </location>
</feature>
<dbReference type="RefSeq" id="WP_025361707.1">
    <property type="nucleotide sequence ID" value="NZ_BAAABQ010000089.1"/>
</dbReference>
<keyword evidence="1" id="KW-1133">Transmembrane helix</keyword>
<proteinExistence type="predicted"/>
<keyword evidence="1" id="KW-0472">Membrane</keyword>
<protein>
    <recommendedName>
        <fullName evidence="4">NfeD-like C-terminal domain-containing protein</fullName>
    </recommendedName>
</protein>
<accession>A0ABR6BRW0</accession>
<evidence type="ECO:0000313" key="3">
    <source>
        <dbReference type="Proteomes" id="UP000517916"/>
    </source>
</evidence>
<evidence type="ECO:0008006" key="4">
    <source>
        <dbReference type="Google" id="ProtNLM"/>
    </source>
</evidence>
<keyword evidence="3" id="KW-1185">Reference proteome</keyword>
<dbReference type="Proteomes" id="UP000517916">
    <property type="component" value="Unassembled WGS sequence"/>
</dbReference>